<keyword evidence="3" id="KW-1185">Reference proteome</keyword>
<sequence>MFYQKPSDDKKIRNSKEYHDKDNCFEAFTPKTAPCEFPSSANKIASVSDDPKKSCSFRQYIPLLGEAMDQAETAASQVTTEVKNFQMVKSDKDHSLQDKLSFNIANVVDPCHFQERSVHTKNIDELKQSENDDRVGTADASITQNYPRHVSVHILDGSLGMRALDISQDMSYADSAFSQIGGLPAPQNQVTNPAASGISEHCDDASKSSVHQTFLSNQSAFTPIQSQDDYQSFLHISTTFSSLIVSALSQNPFVYAVASFAAASWPSLNVEATVKPSTTSVVAFQTRPVSTTPSLAALAATTTAAATAWWAAHGLLPLCAPYHPGFISSPASESAAPMACIQDRAINSEKRESDPDPALGGQQLEPECSEALQEKQPVSKLPIISSSDSEESEGVKVAASGTAKEEATAELHDADKSKNKKPADRSSCGSNTPSSSEVEADATEKHAGGEEEKQTNKKEELEEIDAAMHPFGDPFNRRCRSSTSNIVDSWKEVSDEGRLAFQKLFSRQEEAAVYTGLGHGKLKARRTGFKPYKRCSVEAKECGVSGNCHDEEKCPKRLRVEGEAST</sequence>
<accession>A0ABD1GAX9</accession>
<dbReference type="EMBL" id="JBEAFC010000009">
    <property type="protein sequence ID" value="KAL1541214.1"/>
    <property type="molecule type" value="Genomic_DNA"/>
</dbReference>
<dbReference type="Proteomes" id="UP001567538">
    <property type="component" value="Unassembled WGS sequence"/>
</dbReference>
<organism evidence="2 3">
    <name type="scientific">Salvia divinorum</name>
    <name type="common">Maria pastora</name>
    <name type="synonym">Diviner's sage</name>
    <dbReference type="NCBI Taxonomy" id="28513"/>
    <lineage>
        <taxon>Eukaryota</taxon>
        <taxon>Viridiplantae</taxon>
        <taxon>Streptophyta</taxon>
        <taxon>Embryophyta</taxon>
        <taxon>Tracheophyta</taxon>
        <taxon>Spermatophyta</taxon>
        <taxon>Magnoliopsida</taxon>
        <taxon>eudicotyledons</taxon>
        <taxon>Gunneridae</taxon>
        <taxon>Pentapetalae</taxon>
        <taxon>asterids</taxon>
        <taxon>lamiids</taxon>
        <taxon>Lamiales</taxon>
        <taxon>Lamiaceae</taxon>
        <taxon>Nepetoideae</taxon>
        <taxon>Mentheae</taxon>
        <taxon>Salviinae</taxon>
        <taxon>Salvia</taxon>
        <taxon>Salvia subgen. Calosphace</taxon>
    </lineage>
</organism>
<reference evidence="2 3" key="1">
    <citation type="submission" date="2024-06" db="EMBL/GenBank/DDBJ databases">
        <title>A chromosome level genome sequence of Diviner's sage (Salvia divinorum).</title>
        <authorList>
            <person name="Ford S.A."/>
            <person name="Ro D.-K."/>
            <person name="Ness R.W."/>
            <person name="Phillips M.A."/>
        </authorList>
    </citation>
    <scope>NUCLEOTIDE SEQUENCE [LARGE SCALE GENOMIC DNA]</scope>
    <source>
        <strain evidence="2">SAF-2024a</strain>
        <tissue evidence="2">Leaf</tissue>
    </source>
</reference>
<feature type="compositionally biased region" description="Polar residues" evidence="1">
    <location>
        <begin position="427"/>
        <end position="437"/>
    </location>
</feature>
<feature type="region of interest" description="Disordered" evidence="1">
    <location>
        <begin position="369"/>
        <end position="478"/>
    </location>
</feature>
<gene>
    <name evidence="2" type="primary">CCA1</name>
    <name evidence="2" type="ORF">AAHA92_25466</name>
</gene>
<feature type="compositionally biased region" description="Basic and acidic residues" evidence="1">
    <location>
        <begin position="403"/>
        <end position="424"/>
    </location>
</feature>
<evidence type="ECO:0000313" key="3">
    <source>
        <dbReference type="Proteomes" id="UP001567538"/>
    </source>
</evidence>
<comment type="caution">
    <text evidence="2">The sequence shown here is derived from an EMBL/GenBank/DDBJ whole genome shotgun (WGS) entry which is preliminary data.</text>
</comment>
<proteinExistence type="predicted"/>
<feature type="compositionally biased region" description="Basic and acidic residues" evidence="1">
    <location>
        <begin position="442"/>
        <end position="460"/>
    </location>
</feature>
<evidence type="ECO:0000313" key="2">
    <source>
        <dbReference type="EMBL" id="KAL1541214.1"/>
    </source>
</evidence>
<evidence type="ECO:0000256" key="1">
    <source>
        <dbReference type="SAM" id="MobiDB-lite"/>
    </source>
</evidence>
<dbReference type="AlphaFoldDB" id="A0ABD1GAX9"/>
<name>A0ABD1GAX9_SALDI</name>
<protein>
    <submittedName>
        <fullName evidence="2">CCA tRNA nucleotidyltransferase, mitochondrial</fullName>
    </submittedName>
</protein>